<gene>
    <name evidence="2" type="ORF">BURPS1710A_A2504</name>
</gene>
<keyword evidence="1" id="KW-1133">Transmembrane helix</keyword>
<accession>A0A0E1VRG6</accession>
<dbReference type="HOGENOM" id="CLU_135037_0_0_4"/>
<sequence>MRPARAGRAFRFAVSRFAVSRFAMPIFVVLFALAALIWGAIHMFEAIAARFGDAVAIGAATVAAVAIAAAIARSVRRRRDIAPNAREDGWTHVLQRAWGDLRISATKGLLWLSQDGADGRYTLTDLSGCRAETLDGRWYLVVAVRDDRRAEWKLPMDDKRDALRWARVLTLAKRQRL</sequence>
<evidence type="ECO:0000256" key="1">
    <source>
        <dbReference type="SAM" id="Phobius"/>
    </source>
</evidence>
<reference evidence="3" key="1">
    <citation type="submission" date="2007-08" db="EMBL/GenBank/DDBJ databases">
        <title>Annotation of Burkholderia pseudomallei 1710a.</title>
        <authorList>
            <person name="Harkins D.M."/>
            <person name="DeShazer D."/>
            <person name="Woods D.E."/>
            <person name="Brinkac L.M."/>
            <person name="Brown K.A."/>
            <person name="Hung G.C."/>
            <person name="Tuanyok A."/>
            <person name="Zhang B."/>
            <person name="Nierman W.C."/>
        </authorList>
    </citation>
    <scope>NUCLEOTIDE SEQUENCE [LARGE SCALE GENOMIC DNA]</scope>
    <source>
        <strain evidence="3">1710a</strain>
    </source>
</reference>
<dbReference type="RefSeq" id="WP_004194461.1">
    <property type="nucleotide sequence ID" value="NZ_CM000833.1"/>
</dbReference>
<dbReference type="EMBL" id="CM000833">
    <property type="protein sequence ID" value="EET03495.1"/>
    <property type="molecule type" value="Genomic_DNA"/>
</dbReference>
<keyword evidence="1" id="KW-0472">Membrane</keyword>
<protein>
    <submittedName>
        <fullName evidence="2">Uncharacterized protein</fullName>
    </submittedName>
</protein>
<dbReference type="Proteomes" id="UP000001812">
    <property type="component" value="Chromosome II"/>
</dbReference>
<feature type="transmembrane region" description="Helical" evidence="1">
    <location>
        <begin position="47"/>
        <end position="72"/>
    </location>
</feature>
<dbReference type="GeneID" id="92977267"/>
<keyword evidence="1" id="KW-0812">Transmembrane</keyword>
<proteinExistence type="predicted"/>
<organism evidence="2 3">
    <name type="scientific">Burkholderia pseudomallei 1710a</name>
    <dbReference type="NCBI Taxonomy" id="320371"/>
    <lineage>
        <taxon>Bacteria</taxon>
        <taxon>Pseudomonadati</taxon>
        <taxon>Pseudomonadota</taxon>
        <taxon>Betaproteobacteria</taxon>
        <taxon>Burkholderiales</taxon>
        <taxon>Burkholderiaceae</taxon>
        <taxon>Burkholderia</taxon>
        <taxon>pseudomallei group</taxon>
    </lineage>
</organism>
<evidence type="ECO:0000313" key="3">
    <source>
        <dbReference type="Proteomes" id="UP000001812"/>
    </source>
</evidence>
<dbReference type="AlphaFoldDB" id="A0A0E1VRG6"/>
<feature type="transmembrane region" description="Helical" evidence="1">
    <location>
        <begin position="21"/>
        <end position="41"/>
    </location>
</feature>
<reference evidence="2 3" key="2">
    <citation type="submission" date="2009-05" db="EMBL/GenBank/DDBJ databases">
        <authorList>
            <person name="Harkins D.M."/>
            <person name="DeShazer D."/>
            <person name="Woods D.E."/>
            <person name="Brinkac L.M."/>
            <person name="Brown K.A."/>
            <person name="Hung G.C."/>
            <person name="Tuanyok A."/>
            <person name="Zhang B."/>
            <person name="Nierman W.C."/>
        </authorList>
    </citation>
    <scope>NUCLEOTIDE SEQUENCE [LARGE SCALE GENOMIC DNA]</scope>
    <source>
        <strain evidence="2 3">1710a</strain>
    </source>
</reference>
<evidence type="ECO:0000313" key="2">
    <source>
        <dbReference type="EMBL" id="EET03495.1"/>
    </source>
</evidence>
<name>A0A0E1VRG6_BURPE</name>